<gene>
    <name evidence="3" type="primary">LOC112688743</name>
</gene>
<evidence type="ECO:0000313" key="2">
    <source>
        <dbReference type="Proteomes" id="UP000694846"/>
    </source>
</evidence>
<organism evidence="2 3">
    <name type="scientific">Sipha flava</name>
    <name type="common">yellow sugarcane aphid</name>
    <dbReference type="NCBI Taxonomy" id="143950"/>
    <lineage>
        <taxon>Eukaryota</taxon>
        <taxon>Metazoa</taxon>
        <taxon>Ecdysozoa</taxon>
        <taxon>Arthropoda</taxon>
        <taxon>Hexapoda</taxon>
        <taxon>Insecta</taxon>
        <taxon>Pterygota</taxon>
        <taxon>Neoptera</taxon>
        <taxon>Paraneoptera</taxon>
        <taxon>Hemiptera</taxon>
        <taxon>Sternorrhyncha</taxon>
        <taxon>Aphidomorpha</taxon>
        <taxon>Aphidoidea</taxon>
        <taxon>Aphididae</taxon>
        <taxon>Sipha</taxon>
    </lineage>
</organism>
<dbReference type="OrthoDB" id="6601747at2759"/>
<reference evidence="3" key="1">
    <citation type="submission" date="2025-08" db="UniProtKB">
        <authorList>
            <consortium name="RefSeq"/>
        </authorList>
    </citation>
    <scope>IDENTIFICATION</scope>
    <source>
        <tissue evidence="3">Whole body</tissue>
    </source>
</reference>
<dbReference type="RefSeq" id="XP_025417879.1">
    <property type="nucleotide sequence ID" value="XM_025562094.1"/>
</dbReference>
<feature type="domain" description="DUF4371" evidence="1">
    <location>
        <begin position="156"/>
        <end position="255"/>
    </location>
</feature>
<evidence type="ECO:0000313" key="3">
    <source>
        <dbReference type="RefSeq" id="XP_025417879.1"/>
    </source>
</evidence>
<sequence length="501" mass="57516">MHESVRNDTESIYDSSDVGDFIDIHPIPEDKKYSLLINPYKPTINYNFKNDMASNSKRAFNLKGKQGSFIITPFTKFYQIIEESKKHEKTQWHNDSKVTAKLFLDSMNSKKINVMEQINSSVHKEIEDNRNKLRPIIKSILFCGQHDIALRGNTADKVIRNDIVSQVNNSVAFSLLADETADIAGKEQLSIGVRYIDINYVVHEEFIGFSEIHVLNAEGVSRSILESTEKYGLNMLKLVGLGFDGCSTMSGKENGVQAIIRKIYPTACYFHCASHKLNLVVNDQNSIPEIRNTIGTVKEIIKFFRESILRRKLIPNIPLFCETRWSENSEANAVTRNRAFQLSSATSNCTFLISLKVIAYYSSVLEPVVTKLQGTSVNLHSVHTFVKTELLGILNKHREHSIEYFNTIFEEITKAANSLDFVLKIPRRTNHQSQRSNHNYSSNDSIEDYYRVSMYIPYLDSIITSLNNRFNENNETPFKLCWLLPNEMNKHFEHERNLYGK</sequence>
<keyword evidence="2" id="KW-1185">Reference proteome</keyword>
<dbReference type="InterPro" id="IPR025398">
    <property type="entry name" value="DUF4371"/>
</dbReference>
<dbReference type="GeneID" id="112688743"/>
<dbReference type="Pfam" id="PF14291">
    <property type="entry name" value="DUF4371"/>
    <property type="match status" value="1"/>
</dbReference>
<dbReference type="SUPFAM" id="SSF53098">
    <property type="entry name" value="Ribonuclease H-like"/>
    <property type="match status" value="1"/>
</dbReference>
<dbReference type="PANTHER" id="PTHR46289:SF14">
    <property type="entry name" value="DUF4371 DOMAIN-CONTAINING PROTEIN"/>
    <property type="match status" value="1"/>
</dbReference>
<proteinExistence type="predicted"/>
<evidence type="ECO:0000259" key="1">
    <source>
        <dbReference type="Pfam" id="PF14291"/>
    </source>
</evidence>
<dbReference type="AlphaFoldDB" id="A0A8B8G3R0"/>
<dbReference type="InterPro" id="IPR052958">
    <property type="entry name" value="IFN-induced_PKR_regulator"/>
</dbReference>
<name>A0A8B8G3R0_9HEMI</name>
<dbReference type="Proteomes" id="UP000694846">
    <property type="component" value="Unplaced"/>
</dbReference>
<dbReference type="PANTHER" id="PTHR46289">
    <property type="entry name" value="52 KDA REPRESSOR OF THE INHIBITOR OF THE PROTEIN KINASE-LIKE PROTEIN-RELATED"/>
    <property type="match status" value="1"/>
</dbReference>
<protein>
    <submittedName>
        <fullName evidence="3">52 kDa repressor of the inhibitor of the protein kinase-like</fullName>
    </submittedName>
</protein>
<accession>A0A8B8G3R0</accession>
<dbReference type="InterPro" id="IPR012337">
    <property type="entry name" value="RNaseH-like_sf"/>
</dbReference>